<dbReference type="PANTHER" id="PTHR46438:SF11">
    <property type="entry name" value="LIPASE-RELATED"/>
    <property type="match status" value="1"/>
</dbReference>
<dbReference type="AlphaFoldDB" id="A0A3E0TZK7"/>
<evidence type="ECO:0000259" key="2">
    <source>
        <dbReference type="Pfam" id="PF12697"/>
    </source>
</evidence>
<dbReference type="GO" id="GO:0016787">
    <property type="term" value="F:hydrolase activity"/>
    <property type="evidence" value="ECO:0007669"/>
    <property type="project" value="UniProtKB-KW"/>
</dbReference>
<keyword evidence="4" id="KW-1185">Reference proteome</keyword>
<keyword evidence="1" id="KW-0812">Transmembrane</keyword>
<proteinExistence type="predicted"/>
<evidence type="ECO:0000313" key="4">
    <source>
        <dbReference type="Proteomes" id="UP000256899"/>
    </source>
</evidence>
<dbReference type="Gene3D" id="3.40.50.1820">
    <property type="entry name" value="alpha/beta hydrolase"/>
    <property type="match status" value="1"/>
</dbReference>
<organism evidence="3 4">
    <name type="scientific">Thalassotalea euphylliae</name>
    <dbReference type="NCBI Taxonomy" id="1655234"/>
    <lineage>
        <taxon>Bacteria</taxon>
        <taxon>Pseudomonadati</taxon>
        <taxon>Pseudomonadota</taxon>
        <taxon>Gammaproteobacteria</taxon>
        <taxon>Alteromonadales</taxon>
        <taxon>Colwelliaceae</taxon>
        <taxon>Thalassotalea</taxon>
    </lineage>
</organism>
<evidence type="ECO:0000256" key="1">
    <source>
        <dbReference type="SAM" id="Phobius"/>
    </source>
</evidence>
<reference evidence="4" key="1">
    <citation type="submission" date="2018-08" db="EMBL/GenBank/DDBJ databases">
        <title>Thalassotalea euphylliae genome.</title>
        <authorList>
            <person name="Summers S."/>
            <person name="Rice S.A."/>
            <person name="Freckelton M.L."/>
            <person name="Nedved B.T."/>
            <person name="Hadfield M.G."/>
        </authorList>
    </citation>
    <scope>NUCLEOTIDE SEQUENCE [LARGE SCALE GENOMIC DNA]</scope>
    <source>
        <strain evidence="4">H3</strain>
    </source>
</reference>
<comment type="caution">
    <text evidence="3">The sequence shown here is derived from an EMBL/GenBank/DDBJ whole genome shotgun (WGS) entry which is preliminary data.</text>
</comment>
<dbReference type="InterPro" id="IPR029058">
    <property type="entry name" value="AB_hydrolase_fold"/>
</dbReference>
<feature type="transmembrane region" description="Helical" evidence="1">
    <location>
        <begin position="6"/>
        <end position="25"/>
    </location>
</feature>
<dbReference type="EMBL" id="QUOT01000001">
    <property type="protein sequence ID" value="REL29803.1"/>
    <property type="molecule type" value="Genomic_DNA"/>
</dbReference>
<dbReference type="PRINTS" id="PR00111">
    <property type="entry name" value="ABHYDROLASE"/>
</dbReference>
<dbReference type="InterPro" id="IPR000073">
    <property type="entry name" value="AB_hydrolase_1"/>
</dbReference>
<dbReference type="RefSeq" id="WP_116013820.1">
    <property type="nucleotide sequence ID" value="NZ_QUOT01000001.1"/>
</dbReference>
<keyword evidence="1" id="KW-1133">Transmembrane helix</keyword>
<feature type="domain" description="AB hydrolase-1" evidence="2">
    <location>
        <begin position="65"/>
        <end position="302"/>
    </location>
</feature>
<name>A0A3E0TZK7_9GAMM</name>
<dbReference type="PANTHER" id="PTHR46438">
    <property type="entry name" value="ALPHA/BETA-HYDROLASES SUPERFAMILY PROTEIN"/>
    <property type="match status" value="1"/>
</dbReference>
<gene>
    <name evidence="3" type="ORF">DXX94_03260</name>
</gene>
<dbReference type="SUPFAM" id="SSF53474">
    <property type="entry name" value="alpha/beta-Hydrolases"/>
    <property type="match status" value="1"/>
</dbReference>
<dbReference type="Pfam" id="PF12697">
    <property type="entry name" value="Abhydrolase_6"/>
    <property type="match status" value="1"/>
</dbReference>
<keyword evidence="1" id="KW-0472">Membrane</keyword>
<keyword evidence="3" id="KW-0378">Hydrolase</keyword>
<protein>
    <submittedName>
        <fullName evidence="3">Alpha/beta hydrolase</fullName>
    </submittedName>
</protein>
<sequence length="311" mass="34754">MKVLGWLLLVILATSIILIAVYWQADKSLEELKPKWAPAPSQFVNVQGMQVHLRDEGPRDDPNPIVLIHGTSSSLHTWDGWTDELKSTRRVVRFDIPAFGLTGPSPDNNYTIESYASFIVAMLDHLNIEQGVLAGNSLGGYVAWATAVIYPERVSQLALVDTSGYPFTPKSTPIGFIVANTPVLNKLMEKVLPRSMVESSIINLYGDPSIITHELVDRYFDLTVRAGNRQALAQRFRQTKPGPYADKISSIPQPTLIIWGGQDRLIPPELGDHFHREIPDSELVIFDELGHLPHEEAPLETVNVFIDFINR</sequence>
<accession>A0A3E0TZK7</accession>
<evidence type="ECO:0000313" key="3">
    <source>
        <dbReference type="EMBL" id="REL29803.1"/>
    </source>
</evidence>
<dbReference type="Proteomes" id="UP000256899">
    <property type="component" value="Unassembled WGS sequence"/>
</dbReference>